<feature type="region of interest" description="Disordered" evidence="1">
    <location>
        <begin position="1"/>
        <end position="72"/>
    </location>
</feature>
<evidence type="ECO:0000313" key="3">
    <source>
        <dbReference type="Proteomes" id="UP000017861"/>
    </source>
</evidence>
<organism evidence="2 3">
    <name type="scientific">Trypanosoma cruzi Dm28c</name>
    <dbReference type="NCBI Taxonomy" id="1416333"/>
    <lineage>
        <taxon>Eukaryota</taxon>
        <taxon>Discoba</taxon>
        <taxon>Euglenozoa</taxon>
        <taxon>Kinetoplastea</taxon>
        <taxon>Metakinetoplastina</taxon>
        <taxon>Trypanosomatida</taxon>
        <taxon>Trypanosomatidae</taxon>
        <taxon>Trypanosoma</taxon>
        <taxon>Schizotrypanum</taxon>
    </lineage>
</organism>
<dbReference type="OrthoDB" id="255189at2759"/>
<evidence type="ECO:0000256" key="1">
    <source>
        <dbReference type="SAM" id="MobiDB-lite"/>
    </source>
</evidence>
<feature type="compositionally biased region" description="Basic and acidic residues" evidence="1">
    <location>
        <begin position="55"/>
        <end position="72"/>
    </location>
</feature>
<sequence>MGSSGADSGGASTSAVSAVSTPSAGKDSVKQVASGKTSDGTQTVDGGSTADGEPTMEKREGTDGQKEEVQPHVREVNATALNSSLVNLSQGNNSDAGTMRESGLLPSLLLLLLGLWGFAAL</sequence>
<dbReference type="EMBL" id="AYLP01000116">
    <property type="protein sequence ID" value="ESS63695.1"/>
    <property type="molecule type" value="Genomic_DNA"/>
</dbReference>
<dbReference type="InterPro" id="IPR021287">
    <property type="entry name" value="Trans-sialidase_CS"/>
</dbReference>
<protein>
    <submittedName>
        <fullName evidence="2">Trans-sialidase</fullName>
    </submittedName>
</protein>
<comment type="caution">
    <text evidence="2">The sequence shown here is derived from an EMBL/GenBank/DDBJ whole genome shotgun (WGS) entry which is preliminary data.</text>
</comment>
<name>V5ASB6_TRYCR</name>
<dbReference type="Pfam" id="PF11052">
    <property type="entry name" value="Tr-sialidase_C"/>
    <property type="match status" value="1"/>
</dbReference>
<accession>V5ASB6</accession>
<feature type="compositionally biased region" description="Polar residues" evidence="1">
    <location>
        <begin position="34"/>
        <end position="46"/>
    </location>
</feature>
<gene>
    <name evidence="2" type="ORF">TCDM_08408</name>
</gene>
<feature type="compositionally biased region" description="Low complexity" evidence="1">
    <location>
        <begin position="1"/>
        <end position="25"/>
    </location>
</feature>
<dbReference type="VEuPathDB" id="TriTrypDB:TCDM_08408"/>
<proteinExistence type="predicted"/>
<dbReference type="Proteomes" id="UP000017861">
    <property type="component" value="Unassembled WGS sequence"/>
</dbReference>
<evidence type="ECO:0000313" key="2">
    <source>
        <dbReference type="EMBL" id="ESS63695.1"/>
    </source>
</evidence>
<dbReference type="AlphaFoldDB" id="V5ASB6"/>
<reference evidence="2 3" key="1">
    <citation type="journal article" date="2014" name="Genome Announc.">
        <title>Trypanosoma cruzi Clone Dm28c Draft Genome Sequence.</title>
        <authorList>
            <person name="Grisard E.C."/>
            <person name="Teixeira S.M."/>
            <person name="de Almeida L.G."/>
            <person name="Stoco P.H."/>
            <person name="Gerber A.L."/>
            <person name="Talavera-Lopez C."/>
            <person name="Lima O.C."/>
            <person name="Andersson B."/>
            <person name="de Vasconcelos A.T."/>
        </authorList>
    </citation>
    <scope>NUCLEOTIDE SEQUENCE [LARGE SCALE GENOMIC DNA]</scope>
    <source>
        <strain evidence="2 3">Dm28c</strain>
    </source>
</reference>